<evidence type="ECO:0000313" key="8">
    <source>
        <dbReference type="EMBL" id="AWB65760.1"/>
    </source>
</evidence>
<dbReference type="PANTHER" id="PTHR40980:SF3">
    <property type="entry name" value="TONB-DEPENDENT RECEPTOR-LIKE BETA-BARREL DOMAIN-CONTAINING PROTEIN"/>
    <property type="match status" value="1"/>
</dbReference>
<sequence length="1235" mass="137386">MTSMKTWRHHMTRNFKLTAISSGLFAAFMATSAFAAEADNKQEDDTEVIEVTGFAASLKKAINAKRFAGGVVDSIHAEDVGKSTDQNIADALSRVTGISVQESDGEGSRISVRGTASSLNQISLNGMALTSGGNGEPGSLTSDQSVDLSTFSSDILSSIDVQKTAAADQDEGSLGANIVLRTVRPLNLNNERTTANVEARFNEYSGDDDYRASFNLSRKFFDETFGVVFTVTDETQGTRQDRYEANWAHQNNNERIRADRARDYYTGELMSDVLGVEGNTLLMPLSQRFSYYRNIMNQRDRTTGTLGLQFRPTEDTDIQLDLNYSKQTVEIDNNAIQMQNIPHNNLNCAAEGTPGANCEDRSIVDPQDDWHIIKDNTLVTHLHRAGRYKINRRVSGNETENKVATLSIDHNFSDDLKANLMIGYSKTDSYSLPNGFVNLDSFVMGADVRESIPHELGANDDPFGHTLDPTGYDCGAGGVCNLVTSDGLFDYYLGTNGRKEGQAPNHGNVLDPNLLHFQVVQQIEDETVDENKSIFLDFDYSVDWFDTITSVEFGGKWSNRAKDVHSELRAFNSSTLGNDDNFTADIEFVDNLNISYLDLLTSDSFPVNDFMDGIVPDNNRTNFIPNGWGMVNPLSVFELMQSGEVVPPGELRLRRSPGQTRSIEQTNSALYTKLNFELLEGELTGNIGVRYVRTESNSKAFQALNYTGGNGQLDYNDLLVHRQLANTNLPLCSFADDPAAIRNADDNQYGDLPAAKTCADWRFMFETKPATVERLHNGTFQQFVDPTELVASNDNLKLWMQYNDDGSYVLLKNEENLNRGGMIEWADRSTNPNTIQPSLGVADSQANSRFGVGQVSTVDYNLLPSLSLNWAIDDETIARFGMSKTMSRPAFDNVRPSINFQQDYIFDGPTQASARNPYLKPLESNNLDISYEWYFNESGLVSAALFYKDMEGFAQETSDSFVIADIRDTKRLQYDRDENGEVILDSAYLDGIDSFWELLTPAEFDENGAVAQTPELNGCMPRRISHQGDNPSSIAPVPLNCQEVVVSTIENTTATVKGLELSYTQNYDFLPGVWSGLGASVNYTYSKSESAPTFNSDGVEFAGNPQPYTPEHSANATIFWEKDGLMVRLASRYTGVQLINEIECSDKCTLWQDSTNRLDFSASYRLNKNVSFVFNATNLLDETIRNFVSARDFVDLQGNPLRDGNVQSDSNFNRDNLSHAYRTGRIFRFGVRANF</sequence>
<evidence type="ECO:0000256" key="5">
    <source>
        <dbReference type="SAM" id="SignalP"/>
    </source>
</evidence>
<evidence type="ECO:0000256" key="2">
    <source>
        <dbReference type="ARBA" id="ARBA00023136"/>
    </source>
</evidence>
<organism evidence="8 9">
    <name type="scientific">Saccharobesus litoralis</name>
    <dbReference type="NCBI Taxonomy" id="2172099"/>
    <lineage>
        <taxon>Bacteria</taxon>
        <taxon>Pseudomonadati</taxon>
        <taxon>Pseudomonadota</taxon>
        <taxon>Gammaproteobacteria</taxon>
        <taxon>Alteromonadales</taxon>
        <taxon>Alteromonadaceae</taxon>
        <taxon>Saccharobesus</taxon>
    </lineage>
</organism>
<evidence type="ECO:0000256" key="1">
    <source>
        <dbReference type="ARBA" id="ARBA00004442"/>
    </source>
</evidence>
<keyword evidence="9" id="KW-1185">Reference proteome</keyword>
<reference evidence="8 9" key="1">
    <citation type="submission" date="2018-01" db="EMBL/GenBank/DDBJ databases">
        <title>Genome sequence of a Cantenovulum-like bacteria.</title>
        <authorList>
            <person name="Tan W.R."/>
            <person name="Lau N.-S."/>
            <person name="Go F."/>
            <person name="Amirul A.-A.A."/>
        </authorList>
    </citation>
    <scope>NUCLEOTIDE SEQUENCE [LARGE SCALE GENOMIC DNA]</scope>
    <source>
        <strain evidence="8 9">CCB-QB4</strain>
    </source>
</reference>
<proteinExistence type="inferred from homology"/>
<dbReference type="EMBL" id="CP026604">
    <property type="protein sequence ID" value="AWB65760.1"/>
    <property type="molecule type" value="Genomic_DNA"/>
</dbReference>
<accession>A0A2S0VNV3</accession>
<dbReference type="InterPro" id="IPR037066">
    <property type="entry name" value="Plug_dom_sf"/>
</dbReference>
<comment type="subcellular location">
    <subcellularLocation>
        <location evidence="1 4">Cell outer membrane</location>
    </subcellularLocation>
</comment>
<dbReference type="SUPFAM" id="SSF56935">
    <property type="entry name" value="Porins"/>
    <property type="match status" value="1"/>
</dbReference>
<keyword evidence="2 4" id="KW-0472">Membrane</keyword>
<evidence type="ECO:0000259" key="7">
    <source>
        <dbReference type="Pfam" id="PF07715"/>
    </source>
</evidence>
<dbReference type="InterPro" id="IPR010104">
    <property type="entry name" value="TonB_rcpt_bac"/>
</dbReference>
<dbReference type="InterPro" id="IPR000531">
    <property type="entry name" value="Beta-barrel_TonB"/>
</dbReference>
<dbReference type="Gene3D" id="2.40.170.20">
    <property type="entry name" value="TonB-dependent receptor, beta-barrel domain"/>
    <property type="match status" value="2"/>
</dbReference>
<keyword evidence="5" id="KW-0732">Signal</keyword>
<dbReference type="AlphaFoldDB" id="A0A2S0VNV3"/>
<evidence type="ECO:0000313" key="9">
    <source>
        <dbReference type="Proteomes" id="UP000244441"/>
    </source>
</evidence>
<dbReference type="KEGG" id="cate:C2869_04600"/>
<gene>
    <name evidence="8" type="ORF">C2869_04600</name>
</gene>
<dbReference type="Proteomes" id="UP000244441">
    <property type="component" value="Chromosome"/>
</dbReference>
<dbReference type="PANTHER" id="PTHR40980">
    <property type="entry name" value="PLUG DOMAIN-CONTAINING PROTEIN"/>
    <property type="match status" value="1"/>
</dbReference>
<feature type="domain" description="TonB-dependent receptor plug" evidence="7">
    <location>
        <begin position="68"/>
        <end position="175"/>
    </location>
</feature>
<dbReference type="InterPro" id="IPR012910">
    <property type="entry name" value="Plug_dom"/>
</dbReference>
<name>A0A2S0VNV3_9ALTE</name>
<dbReference type="GO" id="GO:0009279">
    <property type="term" value="C:cell outer membrane"/>
    <property type="evidence" value="ECO:0007669"/>
    <property type="project" value="UniProtKB-SubCell"/>
</dbReference>
<dbReference type="Gene3D" id="2.170.130.10">
    <property type="entry name" value="TonB-dependent receptor, plug domain"/>
    <property type="match status" value="1"/>
</dbReference>
<dbReference type="Pfam" id="PF07715">
    <property type="entry name" value="Plug"/>
    <property type="match status" value="1"/>
</dbReference>
<evidence type="ECO:0000256" key="4">
    <source>
        <dbReference type="RuleBase" id="RU003357"/>
    </source>
</evidence>
<protein>
    <recommendedName>
        <fullName evidence="10">TonB-dependent receptor</fullName>
    </recommendedName>
</protein>
<comment type="similarity">
    <text evidence="4">Belongs to the TonB-dependent receptor family.</text>
</comment>
<evidence type="ECO:0008006" key="10">
    <source>
        <dbReference type="Google" id="ProtNLM"/>
    </source>
</evidence>
<feature type="signal peptide" evidence="5">
    <location>
        <begin position="1"/>
        <end position="35"/>
    </location>
</feature>
<feature type="chain" id="PRO_5015409642" description="TonB-dependent receptor" evidence="5">
    <location>
        <begin position="36"/>
        <end position="1235"/>
    </location>
</feature>
<evidence type="ECO:0000259" key="6">
    <source>
        <dbReference type="Pfam" id="PF00593"/>
    </source>
</evidence>
<evidence type="ECO:0000256" key="3">
    <source>
        <dbReference type="ARBA" id="ARBA00023237"/>
    </source>
</evidence>
<feature type="domain" description="TonB-dependent receptor-like beta-barrel" evidence="6">
    <location>
        <begin position="853"/>
        <end position="1179"/>
    </location>
</feature>
<dbReference type="NCBIfam" id="TIGR01782">
    <property type="entry name" value="TonB-Xanth-Caul"/>
    <property type="match status" value="1"/>
</dbReference>
<dbReference type="InterPro" id="IPR036942">
    <property type="entry name" value="Beta-barrel_TonB_sf"/>
</dbReference>
<dbReference type="Pfam" id="PF00593">
    <property type="entry name" value="TonB_dep_Rec_b-barrel"/>
    <property type="match status" value="1"/>
</dbReference>
<keyword evidence="4" id="KW-0798">TonB box</keyword>
<keyword evidence="3" id="KW-0998">Cell outer membrane</keyword>